<feature type="transmembrane region" description="Helical" evidence="1">
    <location>
        <begin position="21"/>
        <end position="41"/>
    </location>
</feature>
<reference evidence="2" key="1">
    <citation type="journal article" date="2014" name="Front. Microbiol.">
        <title>High frequency of phylogenetically diverse reductive dehalogenase-homologous genes in deep subseafloor sedimentary metagenomes.</title>
        <authorList>
            <person name="Kawai M."/>
            <person name="Futagami T."/>
            <person name="Toyoda A."/>
            <person name="Takaki Y."/>
            <person name="Nishi S."/>
            <person name="Hori S."/>
            <person name="Arai W."/>
            <person name="Tsubouchi T."/>
            <person name="Morono Y."/>
            <person name="Uchiyama I."/>
            <person name="Ito T."/>
            <person name="Fujiyama A."/>
            <person name="Inagaki F."/>
            <person name="Takami H."/>
        </authorList>
    </citation>
    <scope>NUCLEOTIDE SEQUENCE</scope>
    <source>
        <strain evidence="2">Expedition CK06-06</strain>
    </source>
</reference>
<evidence type="ECO:0000256" key="1">
    <source>
        <dbReference type="SAM" id="Phobius"/>
    </source>
</evidence>
<name>X1NHJ0_9ZZZZ</name>
<protein>
    <submittedName>
        <fullName evidence="2">Uncharacterized protein</fullName>
    </submittedName>
</protein>
<keyword evidence="1" id="KW-1133">Transmembrane helix</keyword>
<comment type="caution">
    <text evidence="2">The sequence shown here is derived from an EMBL/GenBank/DDBJ whole genome shotgun (WGS) entry which is preliminary data.</text>
</comment>
<dbReference type="EMBL" id="BARV01015049">
    <property type="protein sequence ID" value="GAI26275.1"/>
    <property type="molecule type" value="Genomic_DNA"/>
</dbReference>
<feature type="non-terminal residue" evidence="2">
    <location>
        <position position="1"/>
    </location>
</feature>
<dbReference type="AlphaFoldDB" id="X1NHJ0"/>
<proteinExistence type="predicted"/>
<keyword evidence="1" id="KW-0812">Transmembrane</keyword>
<organism evidence="2">
    <name type="scientific">marine sediment metagenome</name>
    <dbReference type="NCBI Taxonomy" id="412755"/>
    <lineage>
        <taxon>unclassified sequences</taxon>
        <taxon>metagenomes</taxon>
        <taxon>ecological metagenomes</taxon>
    </lineage>
</organism>
<keyword evidence="1" id="KW-0472">Membrane</keyword>
<gene>
    <name evidence="2" type="ORF">S06H3_26079</name>
</gene>
<accession>X1NHJ0</accession>
<evidence type="ECO:0000313" key="2">
    <source>
        <dbReference type="EMBL" id="GAI26275.1"/>
    </source>
</evidence>
<sequence length="45" mass="5479">SSIYDSNKKDYYKYYKNRKQYLKVIVNYLNGNGFVISAYFVRNIK</sequence>